<organism evidence="1 2">
    <name type="scientific">Hadarchaeum yellowstonense</name>
    <dbReference type="NCBI Taxonomy" id="1776334"/>
    <lineage>
        <taxon>Archaea</taxon>
        <taxon>Methanobacteriati</taxon>
        <taxon>Candidatus Hadarchaeota</taxon>
        <taxon>Candidatus Hadarchaeia</taxon>
        <taxon>Candidatus Hadarchaeales</taxon>
        <taxon>Candidatus Hadarchaeaceae</taxon>
        <taxon>Candidatus Hadarchaeum</taxon>
    </lineage>
</organism>
<evidence type="ECO:0000313" key="1">
    <source>
        <dbReference type="EMBL" id="KUO42574.1"/>
    </source>
</evidence>
<gene>
    <name evidence="1" type="ORF">APZ16_01980</name>
</gene>
<accession>A0A147K132</accession>
<name>A0A147K132_HADYE</name>
<reference evidence="1 2" key="1">
    <citation type="journal article" date="2016" name="Nat. Microbiol.">
        <title>Genomic inference of the metabolism of cosmopolitan subsurface Archaea, Hadesarchaea.</title>
        <authorList>
            <person name="Baker B.J."/>
            <person name="Saw J.H."/>
            <person name="Lind A.E."/>
            <person name="Lazar C.S."/>
            <person name="Hinrichs K.-U."/>
            <person name="Teske A.P."/>
            <person name="Ettema T.J."/>
        </authorList>
    </citation>
    <scope>NUCLEOTIDE SEQUENCE [LARGE SCALE GENOMIC DNA]</scope>
</reference>
<evidence type="ECO:0000313" key="2">
    <source>
        <dbReference type="Proteomes" id="UP000074294"/>
    </source>
</evidence>
<dbReference type="Proteomes" id="UP000074294">
    <property type="component" value="Unassembled WGS sequence"/>
</dbReference>
<dbReference type="STRING" id="1776334.APZ16_01980"/>
<dbReference type="AlphaFoldDB" id="A0A147K132"/>
<protein>
    <submittedName>
        <fullName evidence="1">Uncharacterized protein</fullName>
    </submittedName>
</protein>
<proteinExistence type="predicted"/>
<sequence>MKGQLSIEFLAVLAAFLIVAATITMPMYLQASADADRLSKISEAKKAATIMANVLNNVYAMGPGSRLTVEYYLPPGVLAIRLGGYDELDVDGIVTTNETLPINGRADIQILMDLNGDGMWDNTIESSVIVDTILPSRWNEDGSERGDDWVRENCVHVEENKLKVGPGYGTLSAKTFHQTTFSYCYDPKGEYLRRIVVSDEIK</sequence>
<dbReference type="EMBL" id="LQMQ01000003">
    <property type="protein sequence ID" value="KUO42574.1"/>
    <property type="molecule type" value="Genomic_DNA"/>
</dbReference>
<comment type="caution">
    <text evidence="1">The sequence shown here is derived from an EMBL/GenBank/DDBJ whole genome shotgun (WGS) entry which is preliminary data.</text>
</comment>